<sequence length="157" mass="17578">MEIQKENKDTAKKDNPTKDLAEVVEEKREKEGQKIEITFIVSQTLIATIPFHHLSPNLVQLRETMAKSKSKKKGNLNSQPSSPQIDNRDFVDGGDNEQIRELQCGEGNVTASMSKLRCGEDDRTASRSELRCGDDAATNRSCLYCGKEDDKLSWCEG</sequence>
<feature type="region of interest" description="Disordered" evidence="1">
    <location>
        <begin position="1"/>
        <end position="20"/>
    </location>
</feature>
<reference evidence="2 3" key="1">
    <citation type="submission" date="2020-02" db="EMBL/GenBank/DDBJ databases">
        <authorList>
            <person name="Ma Q."/>
            <person name="Huang Y."/>
            <person name="Song X."/>
            <person name="Pei D."/>
        </authorList>
    </citation>
    <scope>NUCLEOTIDE SEQUENCE [LARGE SCALE GENOMIC DNA]</scope>
    <source>
        <strain evidence="2">Sxm20200214</strain>
        <tissue evidence="2">Leaf</tissue>
    </source>
</reference>
<evidence type="ECO:0000313" key="3">
    <source>
        <dbReference type="Proteomes" id="UP000886595"/>
    </source>
</evidence>
<evidence type="ECO:0000313" key="2">
    <source>
        <dbReference type="EMBL" id="KAG2295518.1"/>
    </source>
</evidence>
<dbReference type="EMBL" id="JAAMPC010000009">
    <property type="protein sequence ID" value="KAG2295518.1"/>
    <property type="molecule type" value="Genomic_DNA"/>
</dbReference>
<name>A0A8X7RXY3_BRACI</name>
<feature type="region of interest" description="Disordered" evidence="1">
    <location>
        <begin position="65"/>
        <end position="99"/>
    </location>
</feature>
<protein>
    <submittedName>
        <fullName evidence="2">Uncharacterized protein</fullName>
    </submittedName>
</protein>
<proteinExistence type="predicted"/>
<comment type="caution">
    <text evidence="2">The sequence shown here is derived from an EMBL/GenBank/DDBJ whole genome shotgun (WGS) entry which is preliminary data.</text>
</comment>
<feature type="compositionally biased region" description="Polar residues" evidence="1">
    <location>
        <begin position="75"/>
        <end position="85"/>
    </location>
</feature>
<accession>A0A8X7RXY3</accession>
<gene>
    <name evidence="2" type="ORF">Bca52824_042187</name>
</gene>
<dbReference type="AlphaFoldDB" id="A0A8X7RXY3"/>
<evidence type="ECO:0000256" key="1">
    <source>
        <dbReference type="SAM" id="MobiDB-lite"/>
    </source>
</evidence>
<keyword evidence="3" id="KW-1185">Reference proteome</keyword>
<dbReference type="OrthoDB" id="10442822at2759"/>
<dbReference type="Proteomes" id="UP000886595">
    <property type="component" value="Unassembled WGS sequence"/>
</dbReference>
<organism evidence="2 3">
    <name type="scientific">Brassica carinata</name>
    <name type="common">Ethiopian mustard</name>
    <name type="synonym">Abyssinian cabbage</name>
    <dbReference type="NCBI Taxonomy" id="52824"/>
    <lineage>
        <taxon>Eukaryota</taxon>
        <taxon>Viridiplantae</taxon>
        <taxon>Streptophyta</taxon>
        <taxon>Embryophyta</taxon>
        <taxon>Tracheophyta</taxon>
        <taxon>Spermatophyta</taxon>
        <taxon>Magnoliopsida</taxon>
        <taxon>eudicotyledons</taxon>
        <taxon>Gunneridae</taxon>
        <taxon>Pentapetalae</taxon>
        <taxon>rosids</taxon>
        <taxon>malvids</taxon>
        <taxon>Brassicales</taxon>
        <taxon>Brassicaceae</taxon>
        <taxon>Brassiceae</taxon>
        <taxon>Brassica</taxon>
    </lineage>
</organism>